<gene>
    <name evidence="4" type="ORF">CLO192961_LOCUS197098</name>
</gene>
<evidence type="ECO:0000256" key="2">
    <source>
        <dbReference type="ARBA" id="ARBA00023043"/>
    </source>
</evidence>
<evidence type="ECO:0000313" key="4">
    <source>
        <dbReference type="EMBL" id="VUC26813.1"/>
    </source>
</evidence>
<evidence type="ECO:0000256" key="3">
    <source>
        <dbReference type="PROSITE-ProRule" id="PRU00023"/>
    </source>
</evidence>
<reference evidence="4 5" key="1">
    <citation type="submission" date="2019-06" db="EMBL/GenBank/DDBJ databases">
        <authorList>
            <person name="Broberg M."/>
        </authorList>
    </citation>
    <scope>NUCLEOTIDE SEQUENCE [LARGE SCALE GENOMIC DNA]</scope>
</reference>
<keyword evidence="5" id="KW-1185">Reference proteome</keyword>
<dbReference type="EMBL" id="CABFNS010000757">
    <property type="protein sequence ID" value="VUC26813.1"/>
    <property type="molecule type" value="Genomic_DNA"/>
</dbReference>
<dbReference type="PROSITE" id="PS50297">
    <property type="entry name" value="ANK_REP_REGION"/>
    <property type="match status" value="1"/>
</dbReference>
<evidence type="ECO:0000313" key="5">
    <source>
        <dbReference type="Proteomes" id="UP000766486"/>
    </source>
</evidence>
<dbReference type="Proteomes" id="UP000766486">
    <property type="component" value="Unassembled WGS sequence"/>
</dbReference>
<dbReference type="Pfam" id="PF12796">
    <property type="entry name" value="Ank_2"/>
    <property type="match status" value="1"/>
</dbReference>
<proteinExistence type="predicted"/>
<evidence type="ECO:0008006" key="6">
    <source>
        <dbReference type="Google" id="ProtNLM"/>
    </source>
</evidence>
<keyword evidence="2 3" id="KW-0040">ANK repeat</keyword>
<dbReference type="SMART" id="SM00248">
    <property type="entry name" value="ANK"/>
    <property type="match status" value="9"/>
</dbReference>
<dbReference type="InterPro" id="IPR036770">
    <property type="entry name" value="Ankyrin_rpt-contain_sf"/>
</dbReference>
<keyword evidence="1" id="KW-0677">Repeat</keyword>
<sequence>MARLDTLPLEILLQIAETCTWGVLTRHDRENEPGNETGPQSRCRYISVYYGRYHAALARVNRRFYDVLNASLYKRNLLHDSLVVSCVLWAAKFDRLETLQVAVRYGADLDRHGRCKPGAMQEAVPLHVAIAAGHSRVVEFMLDHGANVHIQSTLGPDERKYADWDFYGWSSSKNHGPRRQIMHLNKAAYPLYTALENGTMEDAARLIDHGAYMIAKGTSVLRILDDDDKRHRNLIEKVSQRTDAVTLRALLHRAAAAHDVEMVRKILTYKIHAGDLDRQRRNALHMVILGRKRENLPLIELLLQRPDIDATMEDNDDLTPILAAVSRGHVNTVKRLLQVPRVVLSGLGPGNRTALHLAAKTGNLELIECVLNQPDIDLRAISNSGHCALTVVSDWNREDKALAIMNLLLANGVTIPHLRIQSSILFKVIHQRHMRIALLLLRNGLIKASRYLDQSYHDQLTLHVCLKKPHELLVDVLTELIAQGVSVNQLEPVSKRSKPKLFRPSPLYRAATGAKSLECMKLLVDAGAVIKDTAENRSTILLNVFFHVWGKEPPSDDPDTEAYTDRICLLLENGATIGRQTAEPVNTALGYACEASTDESFRLLALLLDNSTAANVDATLVRALIAYYGSDEKQGEAKAKKIARRLEAFETNLSSVPFLP</sequence>
<dbReference type="PANTHER" id="PTHR24198">
    <property type="entry name" value="ANKYRIN REPEAT AND PROTEIN KINASE DOMAIN-CONTAINING PROTEIN"/>
    <property type="match status" value="1"/>
</dbReference>
<feature type="repeat" description="ANK" evidence="3">
    <location>
        <begin position="121"/>
        <end position="153"/>
    </location>
</feature>
<protein>
    <recommendedName>
        <fullName evidence="6">F-box domain-containing protein</fullName>
    </recommendedName>
</protein>
<dbReference type="InterPro" id="IPR002110">
    <property type="entry name" value="Ankyrin_rpt"/>
</dbReference>
<organism evidence="4 5">
    <name type="scientific">Bionectria ochroleuca</name>
    <name type="common">Gliocladium roseum</name>
    <dbReference type="NCBI Taxonomy" id="29856"/>
    <lineage>
        <taxon>Eukaryota</taxon>
        <taxon>Fungi</taxon>
        <taxon>Dikarya</taxon>
        <taxon>Ascomycota</taxon>
        <taxon>Pezizomycotina</taxon>
        <taxon>Sordariomycetes</taxon>
        <taxon>Hypocreomycetidae</taxon>
        <taxon>Hypocreales</taxon>
        <taxon>Bionectriaceae</taxon>
        <taxon>Clonostachys</taxon>
    </lineage>
</organism>
<dbReference type="Gene3D" id="1.25.40.20">
    <property type="entry name" value="Ankyrin repeat-containing domain"/>
    <property type="match status" value="3"/>
</dbReference>
<dbReference type="SUPFAM" id="SSF48403">
    <property type="entry name" value="Ankyrin repeat"/>
    <property type="match status" value="2"/>
</dbReference>
<comment type="caution">
    <text evidence="4">The sequence shown here is derived from an EMBL/GenBank/DDBJ whole genome shotgun (WGS) entry which is preliminary data.</text>
</comment>
<dbReference type="Pfam" id="PF00023">
    <property type="entry name" value="Ank"/>
    <property type="match status" value="1"/>
</dbReference>
<accession>A0ABY6U6W0</accession>
<dbReference type="PROSITE" id="PS50088">
    <property type="entry name" value="ANK_REPEAT"/>
    <property type="match status" value="1"/>
</dbReference>
<dbReference type="PANTHER" id="PTHR24198:SF165">
    <property type="entry name" value="ANKYRIN REPEAT-CONTAINING PROTEIN-RELATED"/>
    <property type="match status" value="1"/>
</dbReference>
<evidence type="ECO:0000256" key="1">
    <source>
        <dbReference type="ARBA" id="ARBA00022737"/>
    </source>
</evidence>
<name>A0ABY6U6W0_BIOOC</name>